<reference evidence="3 4" key="1">
    <citation type="submission" date="2018-06" db="EMBL/GenBank/DDBJ databases">
        <title>The Genome of Cuscuta australis (Dodder) Provides Insight into the Evolution of Plant Parasitism.</title>
        <authorList>
            <person name="Liu H."/>
        </authorList>
    </citation>
    <scope>NUCLEOTIDE SEQUENCE [LARGE SCALE GENOMIC DNA]</scope>
    <source>
        <strain evidence="4">cv. Yunnan</strain>
        <tissue evidence="3">Vines</tissue>
    </source>
</reference>
<dbReference type="EMBL" id="NQVE01000195">
    <property type="protein sequence ID" value="RAL40061.1"/>
    <property type="molecule type" value="Genomic_DNA"/>
</dbReference>
<comment type="caution">
    <text evidence="3">The sequence shown here is derived from an EMBL/GenBank/DDBJ whole genome shotgun (WGS) entry which is preliminary data.</text>
</comment>
<name>A0A328D6W7_9ASTE</name>
<dbReference type="PANTHER" id="PTHR47434:SF1">
    <property type="entry name" value="PROTEIN PTST HOMOLOG 2, CHLOROPLASTIC"/>
    <property type="match status" value="1"/>
</dbReference>
<dbReference type="InterPro" id="IPR013783">
    <property type="entry name" value="Ig-like_fold"/>
</dbReference>
<proteinExistence type="predicted"/>
<dbReference type="Gene3D" id="2.60.40.10">
    <property type="entry name" value="Immunoglobulins"/>
    <property type="match status" value="1"/>
</dbReference>
<feature type="domain" description="AMP-activated protein kinase glycogen-binding" evidence="2">
    <location>
        <begin position="415"/>
        <end position="491"/>
    </location>
</feature>
<dbReference type="InterPro" id="IPR032640">
    <property type="entry name" value="AMPK1_CBM"/>
</dbReference>
<dbReference type="AlphaFoldDB" id="A0A328D6W7"/>
<evidence type="ECO:0000259" key="2">
    <source>
        <dbReference type="Pfam" id="PF16561"/>
    </source>
</evidence>
<dbReference type="Pfam" id="PF16561">
    <property type="entry name" value="AMPK1_CBM"/>
    <property type="match status" value="1"/>
</dbReference>
<gene>
    <name evidence="3" type="ORF">DM860_008201</name>
</gene>
<dbReference type="CDD" id="cd02859">
    <property type="entry name" value="E_set_AMPKbeta_like_N"/>
    <property type="match status" value="1"/>
</dbReference>
<evidence type="ECO:0000313" key="4">
    <source>
        <dbReference type="Proteomes" id="UP000249390"/>
    </source>
</evidence>
<dbReference type="InterPro" id="IPR014756">
    <property type="entry name" value="Ig_E-set"/>
</dbReference>
<evidence type="ECO:0000313" key="3">
    <source>
        <dbReference type="EMBL" id="RAL40061.1"/>
    </source>
</evidence>
<organism evidence="3 4">
    <name type="scientific">Cuscuta australis</name>
    <dbReference type="NCBI Taxonomy" id="267555"/>
    <lineage>
        <taxon>Eukaryota</taxon>
        <taxon>Viridiplantae</taxon>
        <taxon>Streptophyta</taxon>
        <taxon>Embryophyta</taxon>
        <taxon>Tracheophyta</taxon>
        <taxon>Spermatophyta</taxon>
        <taxon>Magnoliopsida</taxon>
        <taxon>eudicotyledons</taxon>
        <taxon>Gunneridae</taxon>
        <taxon>Pentapetalae</taxon>
        <taxon>asterids</taxon>
        <taxon>lamiids</taxon>
        <taxon>Solanales</taxon>
        <taxon>Convolvulaceae</taxon>
        <taxon>Cuscuteae</taxon>
        <taxon>Cuscuta</taxon>
        <taxon>Cuscuta subgen. Grammica</taxon>
        <taxon>Cuscuta sect. Cleistogrammica</taxon>
    </lineage>
</organism>
<dbReference type="PANTHER" id="PTHR47434">
    <property type="entry name" value="PROTEIN PTST HOMOLOG 3, CHLOROPLASTIC"/>
    <property type="match status" value="1"/>
</dbReference>
<sequence>MVPLFWTPNHLSLPLKLNPSLNPSPVSVLRRGSKLSRSAFRVRLSGTKQKACFGFLGPMWRGRSDSCCWCYGGSASSGGDAELEARILEFMGNSRKPGAFPTRRELEEAGRYDLAEDIWRRGCWFSLGWDLDDDMNERLDIDLNMEEFLRRVNDCRDSGAFEGNEVYSLDSHGSSECASSSGRSLEIGAGEESGIEGILQRLEKHRQSSLLMSSEKSGNGKWASSRADGNDMNIVTTDAVRCNLGDTSMAATDSWRTWSTRRAGFHDTEFEPAEISFGQDKEGRKTSMDETAVVTEKGTENLFRQSGVYHNDIRARIQHLEAELNSALEFMMFKSSQKVMRGSCSSSDVLKLSDALEFQENQFMNAQERLRSIRTKLTILEGKMTLATIDAQKTTEKKQSRIDSAYIAMRLLRTTHIVWPNSASEVLVAGSFDSWTCQRKMEKSSAGIFSLTLLLYPGKYEIKFIVDGKWRVDPLRPVVQNHGHENNLLVII</sequence>
<dbReference type="SUPFAM" id="SSF81296">
    <property type="entry name" value="E set domains"/>
    <property type="match status" value="1"/>
</dbReference>
<dbReference type="GO" id="GO:0009507">
    <property type="term" value="C:chloroplast"/>
    <property type="evidence" value="ECO:0007669"/>
    <property type="project" value="UniProtKB-ARBA"/>
</dbReference>
<protein>
    <recommendedName>
        <fullName evidence="2">AMP-activated protein kinase glycogen-binding domain-containing protein</fullName>
    </recommendedName>
</protein>
<dbReference type="Proteomes" id="UP000249390">
    <property type="component" value="Unassembled WGS sequence"/>
</dbReference>
<feature type="coiled-coil region" evidence="1">
    <location>
        <begin position="349"/>
        <end position="376"/>
    </location>
</feature>
<evidence type="ECO:0000256" key="1">
    <source>
        <dbReference type="SAM" id="Coils"/>
    </source>
</evidence>
<keyword evidence="4" id="KW-1185">Reference proteome</keyword>
<keyword evidence="1" id="KW-0175">Coiled coil</keyword>
<accession>A0A328D6W7</accession>